<reference evidence="1 2" key="1">
    <citation type="submission" date="2023-04" db="EMBL/GenBank/DDBJ databases">
        <title>Forest soil microbial communities from Buena Vista Peninsula, Colon Province, Panama.</title>
        <authorList>
            <person name="Bouskill N."/>
        </authorList>
    </citation>
    <scope>NUCLEOTIDE SEQUENCE [LARGE SCALE GENOMIC DNA]</scope>
    <source>
        <strain evidence="1 2">AC80</strain>
    </source>
</reference>
<protein>
    <recommendedName>
        <fullName evidence="3">ESX-1 secretion-associated protein</fullName>
    </recommendedName>
</protein>
<organism evidence="1 2">
    <name type="scientific">Mycolicibacterium frederiksbergense</name>
    <dbReference type="NCBI Taxonomy" id="117567"/>
    <lineage>
        <taxon>Bacteria</taxon>
        <taxon>Bacillati</taxon>
        <taxon>Actinomycetota</taxon>
        <taxon>Actinomycetes</taxon>
        <taxon>Mycobacteriales</taxon>
        <taxon>Mycobacteriaceae</taxon>
        <taxon>Mycolicibacterium</taxon>
    </lineage>
</organism>
<dbReference type="Pfam" id="PF10824">
    <property type="entry name" value="T7SS_ESX_EspC"/>
    <property type="match status" value="1"/>
</dbReference>
<dbReference type="Proteomes" id="UP001160130">
    <property type="component" value="Unassembled WGS sequence"/>
</dbReference>
<dbReference type="EMBL" id="JARXVE010000005">
    <property type="protein sequence ID" value="MDH6197027.1"/>
    <property type="molecule type" value="Genomic_DNA"/>
</dbReference>
<name>A0ABT6L489_9MYCO</name>
<gene>
    <name evidence="1" type="ORF">M2272_003680</name>
</gene>
<evidence type="ECO:0000313" key="2">
    <source>
        <dbReference type="Proteomes" id="UP001160130"/>
    </source>
</evidence>
<comment type="caution">
    <text evidence="1">The sequence shown here is derived from an EMBL/GenBank/DDBJ whole genome shotgun (WGS) entry which is preliminary data.</text>
</comment>
<dbReference type="InterPro" id="IPR022536">
    <property type="entry name" value="EspC"/>
</dbReference>
<proteinExistence type="predicted"/>
<evidence type="ECO:0000313" key="1">
    <source>
        <dbReference type="EMBL" id="MDH6197027.1"/>
    </source>
</evidence>
<dbReference type="RefSeq" id="WP_280833611.1">
    <property type="nucleotide sequence ID" value="NZ_JARXVE010000005.1"/>
</dbReference>
<accession>A0ABT6L489</accession>
<evidence type="ECO:0008006" key="3">
    <source>
        <dbReference type="Google" id="ProtNLM"/>
    </source>
</evidence>
<sequence length="101" mass="10607">MAEVDAARVDIAAVLDIARQYDVIAEIVDTTARTRLGTPAFGGANAGRAHTFHGDAVRAALDDLTDSLRQWARAAREVGATLRASADRYVIADAAAADRVG</sequence>
<keyword evidence="2" id="KW-1185">Reference proteome</keyword>